<evidence type="ECO:0000256" key="1">
    <source>
        <dbReference type="SAM" id="MobiDB-lite"/>
    </source>
</evidence>
<accession>A0AAD7E956</accession>
<dbReference type="InterPro" id="IPR011320">
    <property type="entry name" value="RNase_H1_N"/>
</dbReference>
<sequence>MPCLPLYYPYPGHKSTQEHGNTSGCQFYAVSSGRVRGVYSNFWIARAQTDGFTDAKHCGVKKWHNMEQWWTALCTEQHQGGCPPFEPVTFTLNPPNHTRLSSAPCTRTLPAPSASTSAAAGQGTAPHAAIVPMLAPSPFCGGSSLDAATPTATPTNDEPSTPSLHLNVPPRVTPLTRVQLTPTSHTCAAVIAQERAAAEANPPLRASPPTVTTTPHAAAPGDRPHPSVLVTPHQTGEVQRTAAPAADAPAPAMYGIRGVAVMYPTHSAALPAARRLNLVEPKIMATSNASKLEAWITMKKFVGEDEDA</sequence>
<feature type="region of interest" description="Disordered" evidence="1">
    <location>
        <begin position="198"/>
        <end position="224"/>
    </location>
</feature>
<dbReference type="InterPro" id="IPR009027">
    <property type="entry name" value="Ribosomal_bL9/RNase_H1_N"/>
</dbReference>
<dbReference type="Proteomes" id="UP001218218">
    <property type="component" value="Unassembled WGS sequence"/>
</dbReference>
<proteinExistence type="predicted"/>
<feature type="compositionally biased region" description="Low complexity" evidence="1">
    <location>
        <begin position="207"/>
        <end position="220"/>
    </location>
</feature>
<reference evidence="3" key="1">
    <citation type="submission" date="2023-03" db="EMBL/GenBank/DDBJ databases">
        <title>Massive genome expansion in bonnet fungi (Mycena s.s.) driven by repeated elements and novel gene families across ecological guilds.</title>
        <authorList>
            <consortium name="Lawrence Berkeley National Laboratory"/>
            <person name="Harder C.B."/>
            <person name="Miyauchi S."/>
            <person name="Viragh M."/>
            <person name="Kuo A."/>
            <person name="Thoen E."/>
            <person name="Andreopoulos B."/>
            <person name="Lu D."/>
            <person name="Skrede I."/>
            <person name="Drula E."/>
            <person name="Henrissat B."/>
            <person name="Morin E."/>
            <person name="Kohler A."/>
            <person name="Barry K."/>
            <person name="LaButti K."/>
            <person name="Morin E."/>
            <person name="Salamov A."/>
            <person name="Lipzen A."/>
            <person name="Mereny Z."/>
            <person name="Hegedus B."/>
            <person name="Baldrian P."/>
            <person name="Stursova M."/>
            <person name="Weitz H."/>
            <person name="Taylor A."/>
            <person name="Grigoriev I.V."/>
            <person name="Nagy L.G."/>
            <person name="Martin F."/>
            <person name="Kauserud H."/>
        </authorList>
    </citation>
    <scope>NUCLEOTIDE SEQUENCE</scope>
    <source>
        <strain evidence="3">CBHHK002</strain>
    </source>
</reference>
<organism evidence="3 4">
    <name type="scientific">Mycena albidolilacea</name>
    <dbReference type="NCBI Taxonomy" id="1033008"/>
    <lineage>
        <taxon>Eukaryota</taxon>
        <taxon>Fungi</taxon>
        <taxon>Dikarya</taxon>
        <taxon>Basidiomycota</taxon>
        <taxon>Agaricomycotina</taxon>
        <taxon>Agaricomycetes</taxon>
        <taxon>Agaricomycetidae</taxon>
        <taxon>Agaricales</taxon>
        <taxon>Marasmiineae</taxon>
        <taxon>Mycenaceae</taxon>
        <taxon>Mycena</taxon>
    </lineage>
</organism>
<gene>
    <name evidence="3" type="ORF">DFH08DRAFT_977557</name>
</gene>
<evidence type="ECO:0000313" key="3">
    <source>
        <dbReference type="EMBL" id="KAJ7302848.1"/>
    </source>
</evidence>
<dbReference type="Pfam" id="PF01693">
    <property type="entry name" value="Cauli_VI"/>
    <property type="match status" value="1"/>
</dbReference>
<dbReference type="SUPFAM" id="SSF55658">
    <property type="entry name" value="L9 N-domain-like"/>
    <property type="match status" value="1"/>
</dbReference>
<name>A0AAD7E956_9AGAR</name>
<protein>
    <recommendedName>
        <fullName evidence="2">Ribonuclease H1 N-terminal domain-containing protein</fullName>
    </recommendedName>
</protein>
<evidence type="ECO:0000313" key="4">
    <source>
        <dbReference type="Proteomes" id="UP001218218"/>
    </source>
</evidence>
<feature type="region of interest" description="Disordered" evidence="1">
    <location>
        <begin position="144"/>
        <end position="169"/>
    </location>
</feature>
<keyword evidence="4" id="KW-1185">Reference proteome</keyword>
<dbReference type="EMBL" id="JARIHO010000111">
    <property type="protein sequence ID" value="KAJ7302848.1"/>
    <property type="molecule type" value="Genomic_DNA"/>
</dbReference>
<dbReference type="InterPro" id="IPR037056">
    <property type="entry name" value="RNase_H1_N_sf"/>
</dbReference>
<dbReference type="Gene3D" id="3.40.970.10">
    <property type="entry name" value="Ribonuclease H1, N-terminal domain"/>
    <property type="match status" value="1"/>
</dbReference>
<evidence type="ECO:0000259" key="2">
    <source>
        <dbReference type="Pfam" id="PF01693"/>
    </source>
</evidence>
<comment type="caution">
    <text evidence="3">The sequence shown here is derived from an EMBL/GenBank/DDBJ whole genome shotgun (WGS) entry which is preliminary data.</text>
</comment>
<dbReference type="AlphaFoldDB" id="A0AAD7E956"/>
<feature type="domain" description="Ribonuclease H1 N-terminal" evidence="2">
    <location>
        <begin position="27"/>
        <end position="57"/>
    </location>
</feature>